<dbReference type="Pfam" id="PF00443">
    <property type="entry name" value="UCH"/>
    <property type="match status" value="1"/>
</dbReference>
<dbReference type="PROSITE" id="PS00972">
    <property type="entry name" value="USP_1"/>
    <property type="match status" value="1"/>
</dbReference>
<evidence type="ECO:0000256" key="9">
    <source>
        <dbReference type="ARBA" id="ARBA00023163"/>
    </source>
</evidence>
<feature type="compositionally biased region" description="Low complexity" evidence="11">
    <location>
        <begin position="345"/>
        <end position="359"/>
    </location>
</feature>
<feature type="domain" description="USP" evidence="12">
    <location>
        <begin position="151"/>
        <end position="573"/>
    </location>
</feature>
<evidence type="ECO:0000256" key="6">
    <source>
        <dbReference type="ARBA" id="ARBA00022801"/>
    </source>
</evidence>
<dbReference type="PROSITE" id="PS50235">
    <property type="entry name" value="USP_3"/>
    <property type="match status" value="1"/>
</dbReference>
<comment type="subcellular location">
    <subcellularLocation>
        <location evidence="2">Nucleus</location>
    </subcellularLocation>
</comment>
<evidence type="ECO:0000256" key="4">
    <source>
        <dbReference type="ARBA" id="ARBA00022670"/>
    </source>
</evidence>
<keyword evidence="6" id="KW-0378">Hydrolase</keyword>
<reference evidence="13" key="1">
    <citation type="submission" date="2020-11" db="EMBL/GenBank/DDBJ databases">
        <authorList>
            <person name="Tran Van P."/>
        </authorList>
    </citation>
    <scope>NUCLEOTIDE SEQUENCE</scope>
</reference>
<evidence type="ECO:0000256" key="5">
    <source>
        <dbReference type="ARBA" id="ARBA00022786"/>
    </source>
</evidence>
<evidence type="ECO:0000256" key="10">
    <source>
        <dbReference type="ARBA" id="ARBA00023242"/>
    </source>
</evidence>
<keyword evidence="10" id="KW-0539">Nucleus</keyword>
<accession>A0A7R9J3B8</accession>
<dbReference type="InterPro" id="IPR001394">
    <property type="entry name" value="Peptidase_C19_UCH"/>
</dbReference>
<gene>
    <name evidence="13" type="ORF">TCMB3V08_LOCUS4366</name>
</gene>
<keyword evidence="5" id="KW-0833">Ubl conjugation pathway</keyword>
<dbReference type="Gene3D" id="3.90.70.10">
    <property type="entry name" value="Cysteine proteinases"/>
    <property type="match status" value="2"/>
</dbReference>
<dbReference type="EMBL" id="OE180654">
    <property type="protein sequence ID" value="CAD7571697.1"/>
    <property type="molecule type" value="Genomic_DNA"/>
</dbReference>
<dbReference type="EC" id="3.4.19.12" evidence="3"/>
<dbReference type="InterPro" id="IPR028889">
    <property type="entry name" value="USP"/>
</dbReference>
<evidence type="ECO:0000256" key="7">
    <source>
        <dbReference type="ARBA" id="ARBA00022807"/>
    </source>
</evidence>
<evidence type="ECO:0000259" key="12">
    <source>
        <dbReference type="PROSITE" id="PS50235"/>
    </source>
</evidence>
<keyword evidence="4" id="KW-0645">Protease</keyword>
<keyword evidence="9" id="KW-0804">Transcription</keyword>
<dbReference type="GO" id="GO:0004843">
    <property type="term" value="F:cysteine-type deubiquitinase activity"/>
    <property type="evidence" value="ECO:0007669"/>
    <property type="project" value="UniProtKB-EC"/>
</dbReference>
<evidence type="ECO:0000256" key="2">
    <source>
        <dbReference type="ARBA" id="ARBA00004123"/>
    </source>
</evidence>
<keyword evidence="7" id="KW-0788">Thiol protease</keyword>
<dbReference type="InterPro" id="IPR038765">
    <property type="entry name" value="Papain-like_cys_pep_sf"/>
</dbReference>
<proteinExistence type="predicted"/>
<dbReference type="SUPFAM" id="SSF54001">
    <property type="entry name" value="Cysteine proteinases"/>
    <property type="match status" value="1"/>
</dbReference>
<dbReference type="GO" id="GO:0016579">
    <property type="term" value="P:protein deubiquitination"/>
    <property type="evidence" value="ECO:0007669"/>
    <property type="project" value="InterPro"/>
</dbReference>
<dbReference type="GO" id="GO:0005634">
    <property type="term" value="C:nucleus"/>
    <property type="evidence" value="ECO:0007669"/>
    <property type="project" value="UniProtKB-SubCell"/>
</dbReference>
<evidence type="ECO:0000256" key="8">
    <source>
        <dbReference type="ARBA" id="ARBA00023015"/>
    </source>
</evidence>
<feature type="compositionally biased region" description="Polar residues" evidence="11">
    <location>
        <begin position="330"/>
        <end position="339"/>
    </location>
</feature>
<evidence type="ECO:0000256" key="3">
    <source>
        <dbReference type="ARBA" id="ARBA00012759"/>
    </source>
</evidence>
<dbReference type="InterPro" id="IPR050185">
    <property type="entry name" value="Ub_carboxyl-term_hydrolase"/>
</dbReference>
<dbReference type="InterPro" id="IPR018200">
    <property type="entry name" value="USP_CS"/>
</dbReference>
<dbReference type="PANTHER" id="PTHR21646:SF33">
    <property type="entry name" value="UBIQUITIN CARBOXYL-TERMINAL HYDROLASE 22"/>
    <property type="match status" value="1"/>
</dbReference>
<sequence>MSGQDYVHDSECTEIEFQYRQKSSRFLQSSSWLYELWCPDQIELELLRRNPYRRNIWGTNSTALQRMRIDLRRLVLRLDWFSSAEHLRQSRQSSYEEVYPHLKEEWGENHLGKTILTTSDRDLNLNLPIVDSPDYFDIGALAYSATEAGLRGLVNLGNTCFMNCIVQALTHTPLLRDYFLAERHVCHFQDEPEQCLVCEVSRLFQEFYSGNQAPLLLDRLLHLIWTHACHLAGYEQQDAHEFFIATLDVLHRHCMGPAPAPSANSHLCNCIIDQIFTGRLQSDVVCQACKGVSTTIDPFWDISLDLGPIPKITSCTSSLDSITAPKVLPTTPTKAVPTNSPKPPSAIASKSPSAAVPKPQSTTALKLLPMAVSKSPSAAAPKSLPATVPKSLPAAVPKPSLAAIPKPPPTEQSPSQTTLLDCLERFTQAEHLGSSAKIKCSKCQSYQESTKQFTMNKLPVVVNFHLKRFEHSSGFRKKISTFIPFPEVLDMTPFMSHSRNLNFNNNISNSHTSKERASITIKDNSGSLDAGHYTAYVRQHRDHWYKCDDNIISKANIQEVLDSEGYVPPVLPQATYRVCSLMGDWRLVVRGTQLGRLSVSVLVSVGLVVRPGLL</sequence>
<evidence type="ECO:0000313" key="13">
    <source>
        <dbReference type="EMBL" id="CAD7571697.1"/>
    </source>
</evidence>
<comment type="catalytic activity">
    <reaction evidence="1">
        <text>Thiol-dependent hydrolysis of ester, thioester, amide, peptide and isopeptide bonds formed by the C-terminal Gly of ubiquitin (a 76-residue protein attached to proteins as an intracellular targeting signal).</text>
        <dbReference type="EC" id="3.4.19.12"/>
    </reaction>
</comment>
<protein>
    <recommendedName>
        <fullName evidence="3">ubiquitinyl hydrolase 1</fullName>
        <ecNumber evidence="3">3.4.19.12</ecNumber>
    </recommendedName>
</protein>
<keyword evidence="8" id="KW-0805">Transcription regulation</keyword>
<dbReference type="GO" id="GO:0006508">
    <property type="term" value="P:proteolysis"/>
    <property type="evidence" value="ECO:0007669"/>
    <property type="project" value="UniProtKB-KW"/>
</dbReference>
<dbReference type="AlphaFoldDB" id="A0A7R9J3B8"/>
<feature type="region of interest" description="Disordered" evidence="11">
    <location>
        <begin position="326"/>
        <end position="359"/>
    </location>
</feature>
<name>A0A7R9J3B8_TIMCA</name>
<evidence type="ECO:0000256" key="1">
    <source>
        <dbReference type="ARBA" id="ARBA00000707"/>
    </source>
</evidence>
<dbReference type="PANTHER" id="PTHR21646">
    <property type="entry name" value="UBIQUITIN CARBOXYL-TERMINAL HYDROLASE"/>
    <property type="match status" value="1"/>
</dbReference>
<organism evidence="13">
    <name type="scientific">Timema californicum</name>
    <name type="common">California timema</name>
    <name type="synonym">Walking stick</name>
    <dbReference type="NCBI Taxonomy" id="61474"/>
    <lineage>
        <taxon>Eukaryota</taxon>
        <taxon>Metazoa</taxon>
        <taxon>Ecdysozoa</taxon>
        <taxon>Arthropoda</taxon>
        <taxon>Hexapoda</taxon>
        <taxon>Insecta</taxon>
        <taxon>Pterygota</taxon>
        <taxon>Neoptera</taxon>
        <taxon>Polyneoptera</taxon>
        <taxon>Phasmatodea</taxon>
        <taxon>Timematodea</taxon>
        <taxon>Timematoidea</taxon>
        <taxon>Timematidae</taxon>
        <taxon>Timema</taxon>
    </lineage>
</organism>
<evidence type="ECO:0000256" key="11">
    <source>
        <dbReference type="SAM" id="MobiDB-lite"/>
    </source>
</evidence>